<proteinExistence type="predicted"/>
<dbReference type="AlphaFoldDB" id="A0A7X0IB87"/>
<keyword evidence="1" id="KW-0001">2Fe-2S</keyword>
<evidence type="ECO:0000313" key="6">
    <source>
        <dbReference type="EMBL" id="MBB6472027.1"/>
    </source>
</evidence>
<dbReference type="GO" id="GO:0106316">
    <property type="term" value="F:nitrite reductase (NADH) activity"/>
    <property type="evidence" value="ECO:0007669"/>
    <property type="project" value="UniProtKB-EC"/>
</dbReference>
<dbReference type="InterPro" id="IPR017941">
    <property type="entry name" value="Rieske_2Fe-2S"/>
</dbReference>
<dbReference type="GO" id="GO:0046872">
    <property type="term" value="F:metal ion binding"/>
    <property type="evidence" value="ECO:0007669"/>
    <property type="project" value="UniProtKB-KW"/>
</dbReference>
<accession>A0A7X0IB87</accession>
<keyword evidence="6" id="KW-0560">Oxidoreductase</keyword>
<keyword evidence="7" id="KW-1185">Reference proteome</keyword>
<keyword evidence="2" id="KW-0479">Metal-binding</keyword>
<evidence type="ECO:0000256" key="2">
    <source>
        <dbReference type="ARBA" id="ARBA00022723"/>
    </source>
</evidence>
<dbReference type="PROSITE" id="PS51296">
    <property type="entry name" value="RIESKE"/>
    <property type="match status" value="1"/>
</dbReference>
<dbReference type="InterPro" id="IPR036922">
    <property type="entry name" value="Rieske_2Fe-2S_sf"/>
</dbReference>
<dbReference type="Pfam" id="PF00355">
    <property type="entry name" value="Rieske"/>
    <property type="match status" value="1"/>
</dbReference>
<gene>
    <name evidence="6" type="ORF">BJ992_001458</name>
</gene>
<feature type="domain" description="Rieske" evidence="5">
    <location>
        <begin position="4"/>
        <end position="98"/>
    </location>
</feature>
<evidence type="ECO:0000256" key="1">
    <source>
        <dbReference type="ARBA" id="ARBA00022714"/>
    </source>
</evidence>
<dbReference type="SUPFAM" id="SSF50022">
    <property type="entry name" value="ISP domain"/>
    <property type="match status" value="1"/>
</dbReference>
<evidence type="ECO:0000256" key="3">
    <source>
        <dbReference type="ARBA" id="ARBA00023004"/>
    </source>
</evidence>
<keyword evidence="3" id="KW-0408">Iron</keyword>
<dbReference type="GO" id="GO:0016705">
    <property type="term" value="F:oxidoreductase activity, acting on paired donors, with incorporation or reduction of molecular oxygen"/>
    <property type="evidence" value="ECO:0007669"/>
    <property type="project" value="UniProtKB-ARBA"/>
</dbReference>
<reference evidence="6 7" key="1">
    <citation type="submission" date="2020-08" db="EMBL/GenBank/DDBJ databases">
        <title>Sequencing the genomes of 1000 actinobacteria strains.</title>
        <authorList>
            <person name="Klenk H.-P."/>
        </authorList>
    </citation>
    <scope>NUCLEOTIDE SEQUENCE [LARGE SCALE GENOMIC DNA]</scope>
    <source>
        <strain evidence="6 7">DSM 44936</strain>
    </source>
</reference>
<dbReference type="PANTHER" id="PTHR21496">
    <property type="entry name" value="FERREDOXIN-RELATED"/>
    <property type="match status" value="1"/>
</dbReference>
<comment type="caution">
    <text evidence="6">The sequence shown here is derived from an EMBL/GenBank/DDBJ whole genome shotgun (WGS) entry which is preliminary data.</text>
</comment>
<protein>
    <submittedName>
        <fullName evidence="6">Nitrite reductase (NADH) small subunit</fullName>
        <ecNumber evidence="6">1.7.1.15</ecNumber>
    </submittedName>
</protein>
<evidence type="ECO:0000256" key="4">
    <source>
        <dbReference type="ARBA" id="ARBA00023014"/>
    </source>
</evidence>
<dbReference type="RefSeq" id="WP_184979151.1">
    <property type="nucleotide sequence ID" value="NZ_JACHIU010000001.1"/>
</dbReference>
<sequence>MTGHRLGPVADIPVGEGRAYTVAGEPVAVFHLRGGDLRAVSAVCPHAGGPLADGQIDGQVVICPLHQHTYDLTTGCSLSGQKDLRVYAAEVTADGEVVVSVP</sequence>
<evidence type="ECO:0000313" key="7">
    <source>
        <dbReference type="Proteomes" id="UP000555564"/>
    </source>
</evidence>
<dbReference type="EC" id="1.7.1.15" evidence="6"/>
<keyword evidence="4" id="KW-0411">Iron-sulfur</keyword>
<dbReference type="EMBL" id="JACHIU010000001">
    <property type="protein sequence ID" value="MBB6472027.1"/>
    <property type="molecule type" value="Genomic_DNA"/>
</dbReference>
<dbReference type="Proteomes" id="UP000555564">
    <property type="component" value="Unassembled WGS sequence"/>
</dbReference>
<dbReference type="CDD" id="cd03467">
    <property type="entry name" value="Rieske"/>
    <property type="match status" value="1"/>
</dbReference>
<dbReference type="Gene3D" id="2.102.10.10">
    <property type="entry name" value="Rieske [2Fe-2S] iron-sulphur domain"/>
    <property type="match status" value="1"/>
</dbReference>
<dbReference type="PANTHER" id="PTHR21496:SF23">
    <property type="entry name" value="3-PHENYLPROPIONATE_CINNAMIC ACID DIOXYGENASE FERREDOXIN SUBUNIT"/>
    <property type="match status" value="1"/>
</dbReference>
<organism evidence="6 7">
    <name type="scientific">Sphaerisporangium rubeum</name>
    <dbReference type="NCBI Taxonomy" id="321317"/>
    <lineage>
        <taxon>Bacteria</taxon>
        <taxon>Bacillati</taxon>
        <taxon>Actinomycetota</taxon>
        <taxon>Actinomycetes</taxon>
        <taxon>Streptosporangiales</taxon>
        <taxon>Streptosporangiaceae</taxon>
        <taxon>Sphaerisporangium</taxon>
    </lineage>
</organism>
<evidence type="ECO:0000259" key="5">
    <source>
        <dbReference type="PROSITE" id="PS51296"/>
    </source>
</evidence>
<dbReference type="GO" id="GO:0051537">
    <property type="term" value="F:2 iron, 2 sulfur cluster binding"/>
    <property type="evidence" value="ECO:0007669"/>
    <property type="project" value="UniProtKB-KW"/>
</dbReference>
<name>A0A7X0IB87_9ACTN</name>
<dbReference type="GO" id="GO:0004497">
    <property type="term" value="F:monooxygenase activity"/>
    <property type="evidence" value="ECO:0007669"/>
    <property type="project" value="UniProtKB-ARBA"/>
</dbReference>